<reference evidence="4" key="1">
    <citation type="submission" date="2016-10" db="EMBL/GenBank/DDBJ databases">
        <authorList>
            <person name="Varghese N."/>
            <person name="Submissions S."/>
        </authorList>
    </citation>
    <scope>NUCLEOTIDE SEQUENCE [LARGE SCALE GENOMIC DNA]</scope>
    <source>
        <strain evidence="4">LMG 24000</strain>
    </source>
</reference>
<protein>
    <recommendedName>
        <fullName evidence="2">VOC domain-containing protein</fullName>
    </recommendedName>
</protein>
<dbReference type="Gene3D" id="3.10.180.10">
    <property type="entry name" value="2,3-Dihydroxybiphenyl 1,2-Dioxygenase, domain 1"/>
    <property type="match status" value="1"/>
</dbReference>
<gene>
    <name evidence="3" type="ORF">SAMN05192564_107287</name>
</gene>
<feature type="domain" description="VOC" evidence="2">
    <location>
        <begin position="2"/>
        <end position="117"/>
    </location>
</feature>
<organism evidence="3 4">
    <name type="scientific">Paraburkholderia sartisoli</name>
    <dbReference type="NCBI Taxonomy" id="83784"/>
    <lineage>
        <taxon>Bacteria</taxon>
        <taxon>Pseudomonadati</taxon>
        <taxon>Pseudomonadota</taxon>
        <taxon>Betaproteobacteria</taxon>
        <taxon>Burkholderiales</taxon>
        <taxon>Burkholderiaceae</taxon>
        <taxon>Paraburkholderia</taxon>
    </lineage>
</organism>
<accession>A0A1H4H6D4</accession>
<dbReference type="SUPFAM" id="SSF54593">
    <property type="entry name" value="Glyoxalase/Bleomycin resistance protein/Dihydroxybiphenyl dioxygenase"/>
    <property type="match status" value="1"/>
</dbReference>
<dbReference type="PROSITE" id="PS51819">
    <property type="entry name" value="VOC"/>
    <property type="match status" value="1"/>
</dbReference>
<dbReference type="Proteomes" id="UP000198638">
    <property type="component" value="Unassembled WGS sequence"/>
</dbReference>
<dbReference type="PANTHER" id="PTHR41294:SF1">
    <property type="entry name" value="CADMIUM-INDUCED PROTEIN CADI"/>
    <property type="match status" value="1"/>
</dbReference>
<sequence length="156" mass="17052">MKRMHIHVAVENLGDSIRFYSAMFGNAEPAVLKADYCKWELTDPAVNFAISQRGAKPGVDHVGIQVETDAELAEMNARFAAAQLPVQIQTGTTCCYARSDKAWTIDPQGVAWETFKTLEAAPVYGRSREPSQPHAQSPAACCATGEKLAEESNEQH</sequence>
<dbReference type="PANTHER" id="PTHR41294">
    <property type="entry name" value="CADMIUM-INDUCED PROTEIN CADI"/>
    <property type="match status" value="1"/>
</dbReference>
<dbReference type="InterPro" id="IPR037523">
    <property type="entry name" value="VOC_core"/>
</dbReference>
<dbReference type="AlphaFoldDB" id="A0A1H4H6D4"/>
<dbReference type="EMBL" id="FNRQ01000007">
    <property type="protein sequence ID" value="SEB17319.1"/>
    <property type="molecule type" value="Genomic_DNA"/>
</dbReference>
<dbReference type="InterPro" id="IPR049789">
    <property type="entry name" value="ArsI/CadI-like"/>
</dbReference>
<dbReference type="RefSeq" id="WP_090536149.1">
    <property type="nucleotide sequence ID" value="NZ_FNRQ01000007.1"/>
</dbReference>
<dbReference type="InterPro" id="IPR052393">
    <property type="entry name" value="Cadmium-induced_rsp"/>
</dbReference>
<keyword evidence="4" id="KW-1185">Reference proteome</keyword>
<dbReference type="InterPro" id="IPR029068">
    <property type="entry name" value="Glyas_Bleomycin-R_OHBP_Dase"/>
</dbReference>
<dbReference type="STRING" id="83784.SAMN05192564_107287"/>
<feature type="compositionally biased region" description="Basic and acidic residues" evidence="1">
    <location>
        <begin position="147"/>
        <end position="156"/>
    </location>
</feature>
<name>A0A1H4H6D4_9BURK</name>
<proteinExistence type="predicted"/>
<dbReference type="OrthoDB" id="9789608at2"/>
<evidence type="ECO:0000313" key="3">
    <source>
        <dbReference type="EMBL" id="SEB17319.1"/>
    </source>
</evidence>
<evidence type="ECO:0000313" key="4">
    <source>
        <dbReference type="Proteomes" id="UP000198638"/>
    </source>
</evidence>
<dbReference type="GO" id="GO:0046686">
    <property type="term" value="P:response to cadmium ion"/>
    <property type="evidence" value="ECO:0007669"/>
    <property type="project" value="TreeGrafter"/>
</dbReference>
<dbReference type="NCBIfam" id="NF041414">
    <property type="entry name" value="ArsI_CadI_VOC"/>
    <property type="match status" value="1"/>
</dbReference>
<evidence type="ECO:0000259" key="2">
    <source>
        <dbReference type="PROSITE" id="PS51819"/>
    </source>
</evidence>
<evidence type="ECO:0000256" key="1">
    <source>
        <dbReference type="SAM" id="MobiDB-lite"/>
    </source>
</evidence>
<feature type="region of interest" description="Disordered" evidence="1">
    <location>
        <begin position="125"/>
        <end position="156"/>
    </location>
</feature>